<dbReference type="AlphaFoldDB" id="A0A023BZ87"/>
<organism evidence="2 3">
    <name type="scientific">Aquimarina atlantica</name>
    <dbReference type="NCBI Taxonomy" id="1317122"/>
    <lineage>
        <taxon>Bacteria</taxon>
        <taxon>Pseudomonadati</taxon>
        <taxon>Bacteroidota</taxon>
        <taxon>Flavobacteriia</taxon>
        <taxon>Flavobacteriales</taxon>
        <taxon>Flavobacteriaceae</taxon>
        <taxon>Aquimarina</taxon>
    </lineage>
</organism>
<evidence type="ECO:0000256" key="1">
    <source>
        <dbReference type="SAM" id="Coils"/>
    </source>
</evidence>
<dbReference type="STRING" id="1317122.ATO12_00345"/>
<name>A0A023BZ87_9FLAO</name>
<dbReference type="EMBL" id="AQRA01000001">
    <property type="protein sequence ID" value="EZH75259.1"/>
    <property type="molecule type" value="Genomic_DNA"/>
</dbReference>
<accession>A0A023BZ87</accession>
<proteinExistence type="predicted"/>
<feature type="coiled-coil region" evidence="1">
    <location>
        <begin position="190"/>
        <end position="251"/>
    </location>
</feature>
<keyword evidence="1" id="KW-0175">Coiled coil</keyword>
<dbReference type="OrthoDB" id="9810103at2"/>
<dbReference type="Proteomes" id="UP000023541">
    <property type="component" value="Unassembled WGS sequence"/>
</dbReference>
<dbReference type="RefSeq" id="WP_034237585.1">
    <property type="nucleotide sequence ID" value="NZ_AQRA01000001.1"/>
</dbReference>
<sequence length="251" mass="29776">MRLTIIFIFLSLLSCNSIQEKKIEQEITECIQNKYGEYGIDFRSEILKFEFFLIQNKFLKNSSGKSYLSVFETLNDEFKLPERFDYKIEKLDQTNYEDFIECFYSRKNDPRLVKSKLKQIYNSLDNIHKKKKYKPSDLASAFTNNLSEKDFESELYKSFSLYVFYIMNFSYNLDKNIVKIEIRDDNVILLNEKEVDIENLTTKILELVKNENLKDYSFQLKVNGNSSMGMISDIKSKLNDLNSTKVEYQSN</sequence>
<evidence type="ECO:0008006" key="4">
    <source>
        <dbReference type="Google" id="ProtNLM"/>
    </source>
</evidence>
<evidence type="ECO:0000313" key="2">
    <source>
        <dbReference type="EMBL" id="EZH75259.1"/>
    </source>
</evidence>
<dbReference type="PROSITE" id="PS51257">
    <property type="entry name" value="PROKAR_LIPOPROTEIN"/>
    <property type="match status" value="1"/>
</dbReference>
<protein>
    <recommendedName>
        <fullName evidence="4">Lipoprotein</fullName>
    </recommendedName>
</protein>
<comment type="caution">
    <text evidence="2">The sequence shown here is derived from an EMBL/GenBank/DDBJ whole genome shotgun (WGS) entry which is preliminary data.</text>
</comment>
<keyword evidence="3" id="KW-1185">Reference proteome</keyword>
<gene>
    <name evidence="2" type="ORF">ATO12_00345</name>
</gene>
<evidence type="ECO:0000313" key="3">
    <source>
        <dbReference type="Proteomes" id="UP000023541"/>
    </source>
</evidence>
<reference evidence="2 3" key="1">
    <citation type="submission" date="2014-04" db="EMBL/GenBank/DDBJ databases">
        <title>Aquimarina sp. 22II-S11-z7 Genome Sequencing.</title>
        <authorList>
            <person name="Lai Q."/>
        </authorList>
    </citation>
    <scope>NUCLEOTIDE SEQUENCE [LARGE SCALE GENOMIC DNA]</scope>
    <source>
        <strain evidence="2 3">22II-S11-z7</strain>
    </source>
</reference>